<reference evidence="2 3" key="1">
    <citation type="submission" date="2018-08" db="EMBL/GenBank/DDBJ databases">
        <title>A genome reference for cultivated species of the human gut microbiota.</title>
        <authorList>
            <person name="Zou Y."/>
            <person name="Xue W."/>
            <person name="Luo G."/>
        </authorList>
    </citation>
    <scope>NUCLEOTIDE SEQUENCE [LARGE SCALE GENOMIC DNA]</scope>
    <source>
        <strain evidence="2 3">AF36-7BH</strain>
    </source>
</reference>
<dbReference type="AlphaFoldDB" id="A0A415MEU9"/>
<gene>
    <name evidence="2" type="ORF">DW007_03175</name>
</gene>
<organism evidence="2 3">
    <name type="scientific">Lachnospira eligens</name>
    <dbReference type="NCBI Taxonomy" id="39485"/>
    <lineage>
        <taxon>Bacteria</taxon>
        <taxon>Bacillati</taxon>
        <taxon>Bacillota</taxon>
        <taxon>Clostridia</taxon>
        <taxon>Lachnospirales</taxon>
        <taxon>Lachnospiraceae</taxon>
        <taxon>Lachnospira</taxon>
    </lineage>
</organism>
<evidence type="ECO:0000259" key="1">
    <source>
        <dbReference type="Pfam" id="PF12873"/>
    </source>
</evidence>
<proteinExistence type="predicted"/>
<dbReference type="EMBL" id="QROY01000002">
    <property type="protein sequence ID" value="RHL71164.1"/>
    <property type="molecule type" value="Genomic_DNA"/>
</dbReference>
<dbReference type="InterPro" id="IPR024437">
    <property type="entry name" value="DUF3825"/>
</dbReference>
<comment type="caution">
    <text evidence="2">The sequence shown here is derived from an EMBL/GenBank/DDBJ whole genome shotgun (WGS) entry which is preliminary data.</text>
</comment>
<evidence type="ECO:0000313" key="3">
    <source>
        <dbReference type="Proteomes" id="UP000285201"/>
    </source>
</evidence>
<sequence>MNTYLIPTTAAYCYEPYDYIYFVYADTPQEAYIKACTKLQGEYIPLESQEYELYPFKLYKPDDTDIFPFHESRKYDILTEAFKNTEGAEYMAYFNVNWNDYIEDLIKIADKENWSNDTYPNNKILTNYMVHTYKKLSSEKNVIINNEYALFNTGLFTEFYQPIYAYQDKSKNGLKFLTSYDLGNMNISERPPRANYFDDPSLLLFDWHYEININYKHILKDINNIERIPEKLKDSKNILNNLNGSIETMKKRVSANYKLAIPQYYENKIQLLLPLCLEDDTTPSLALTVTKVGNYYQGHTCLTLDMAYNNARLIAKPESNWLSI</sequence>
<protein>
    <submittedName>
        <fullName evidence="2">DUF3825 domain-containing protein</fullName>
    </submittedName>
</protein>
<dbReference type="RefSeq" id="WP_118370060.1">
    <property type="nucleotide sequence ID" value="NZ_QROY01000002.1"/>
</dbReference>
<feature type="domain" description="DUF3825" evidence="1">
    <location>
        <begin position="107"/>
        <end position="321"/>
    </location>
</feature>
<evidence type="ECO:0000313" key="2">
    <source>
        <dbReference type="EMBL" id="RHL71164.1"/>
    </source>
</evidence>
<dbReference type="Proteomes" id="UP000285201">
    <property type="component" value="Unassembled WGS sequence"/>
</dbReference>
<name>A0A415MEU9_9FIRM</name>
<dbReference type="Pfam" id="PF12873">
    <property type="entry name" value="DUF3825"/>
    <property type="match status" value="1"/>
</dbReference>
<accession>A0A415MEU9</accession>